<reference evidence="1 2" key="1">
    <citation type="submission" date="2020-07" db="EMBL/GenBank/DDBJ databases">
        <title>Comparative genomics of pyrophilous fungi reveals a link between fire events and developmental genes.</title>
        <authorList>
            <consortium name="DOE Joint Genome Institute"/>
            <person name="Steindorff A.S."/>
            <person name="Carver A."/>
            <person name="Calhoun S."/>
            <person name="Stillman K."/>
            <person name="Liu H."/>
            <person name="Lipzen A."/>
            <person name="Pangilinan J."/>
            <person name="Labutti K."/>
            <person name="Bruns T.D."/>
            <person name="Grigoriev I.V."/>
        </authorList>
    </citation>
    <scope>NUCLEOTIDE SEQUENCE [LARGE SCALE GENOMIC DNA]</scope>
    <source>
        <strain evidence="1 2">CBS 144469</strain>
    </source>
</reference>
<dbReference type="OrthoDB" id="3026189at2759"/>
<sequence>VDRVVWLEKEIVLHSLDDVEREMTREVQDEALWELHEANFRLELLMIDKELRPDEWKIGVELPAQEKAATTMERELFLRRVFPVVDGQHSGFFVTAIPNVDKGLASIDWRERAHHVLALREVLVSWPDCPSSIVDASLEMSEGVMRVLERLVVGEYCRTVHSLLGRPPTAPVRLAPISLTRSSLASFYSRLSSDQN</sequence>
<dbReference type="EMBL" id="JACGCI010000039">
    <property type="protein sequence ID" value="KAF6753505.1"/>
    <property type="molecule type" value="Genomic_DNA"/>
</dbReference>
<dbReference type="Proteomes" id="UP000521943">
    <property type="component" value="Unassembled WGS sequence"/>
</dbReference>
<name>A0A8H6HV93_9AGAR</name>
<proteinExistence type="predicted"/>
<dbReference type="AlphaFoldDB" id="A0A8H6HV93"/>
<keyword evidence="2" id="KW-1185">Reference proteome</keyword>
<evidence type="ECO:0000313" key="2">
    <source>
        <dbReference type="Proteomes" id="UP000521943"/>
    </source>
</evidence>
<evidence type="ECO:0000313" key="1">
    <source>
        <dbReference type="EMBL" id="KAF6753505.1"/>
    </source>
</evidence>
<gene>
    <name evidence="1" type="ORF">DFP72DRAFT_813987</name>
</gene>
<comment type="caution">
    <text evidence="1">The sequence shown here is derived from an EMBL/GenBank/DDBJ whole genome shotgun (WGS) entry which is preliminary data.</text>
</comment>
<accession>A0A8H6HV93</accession>
<organism evidence="1 2">
    <name type="scientific">Ephemerocybe angulata</name>
    <dbReference type="NCBI Taxonomy" id="980116"/>
    <lineage>
        <taxon>Eukaryota</taxon>
        <taxon>Fungi</taxon>
        <taxon>Dikarya</taxon>
        <taxon>Basidiomycota</taxon>
        <taxon>Agaricomycotina</taxon>
        <taxon>Agaricomycetes</taxon>
        <taxon>Agaricomycetidae</taxon>
        <taxon>Agaricales</taxon>
        <taxon>Agaricineae</taxon>
        <taxon>Psathyrellaceae</taxon>
        <taxon>Ephemerocybe</taxon>
    </lineage>
</organism>
<protein>
    <submittedName>
        <fullName evidence="1">Uncharacterized protein</fullName>
    </submittedName>
</protein>
<feature type="non-terminal residue" evidence="1">
    <location>
        <position position="1"/>
    </location>
</feature>